<keyword evidence="1" id="KW-0677">Repeat</keyword>
<evidence type="ECO:0000256" key="2">
    <source>
        <dbReference type="ARBA" id="ARBA00022803"/>
    </source>
</evidence>
<proteinExistence type="predicted"/>
<keyword evidence="2 3" id="KW-0802">TPR repeat</keyword>
<keyword evidence="6" id="KW-1185">Reference proteome</keyword>
<accession>A0A1X9N4Y0</accession>
<dbReference type="STRING" id="716816.BST96_00860"/>
<evidence type="ECO:0000256" key="4">
    <source>
        <dbReference type="SAM" id="SignalP"/>
    </source>
</evidence>
<protein>
    <submittedName>
        <fullName evidence="5">Uncharacterized protein</fullName>
    </submittedName>
</protein>
<evidence type="ECO:0000256" key="1">
    <source>
        <dbReference type="ARBA" id="ARBA00022737"/>
    </source>
</evidence>
<dbReference type="RefSeq" id="WP_169713854.1">
    <property type="nucleotide sequence ID" value="NZ_CP019343.1"/>
</dbReference>
<feature type="repeat" description="TPR" evidence="3">
    <location>
        <begin position="129"/>
        <end position="162"/>
    </location>
</feature>
<dbReference type="Pfam" id="PF13424">
    <property type="entry name" value="TPR_12"/>
    <property type="match status" value="1"/>
</dbReference>
<dbReference type="Proteomes" id="UP000193450">
    <property type="component" value="Chromosome"/>
</dbReference>
<dbReference type="PANTHER" id="PTHR44227:SF3">
    <property type="entry name" value="PROTEIN O-MANNOSYL-TRANSFERASE TMTC4"/>
    <property type="match status" value="1"/>
</dbReference>
<reference evidence="5 6" key="1">
    <citation type="submission" date="2016-11" db="EMBL/GenBank/DDBJ databases">
        <title>Trade-off between light-utilization and light-protection in marine flavobacteria.</title>
        <authorList>
            <person name="Kumagai Y."/>
        </authorList>
    </citation>
    <scope>NUCLEOTIDE SEQUENCE [LARGE SCALE GENOMIC DNA]</scope>
    <source>
        <strain evidence="5 6">NBRC 107125</strain>
    </source>
</reference>
<dbReference type="PROSITE" id="PS51257">
    <property type="entry name" value="PROKAR_LIPOPROTEIN"/>
    <property type="match status" value="1"/>
</dbReference>
<gene>
    <name evidence="5" type="ORF">BST96_00860</name>
</gene>
<keyword evidence="4" id="KW-0732">Signal</keyword>
<evidence type="ECO:0000256" key="3">
    <source>
        <dbReference type="PROSITE-ProRule" id="PRU00339"/>
    </source>
</evidence>
<evidence type="ECO:0000313" key="6">
    <source>
        <dbReference type="Proteomes" id="UP000193450"/>
    </source>
</evidence>
<dbReference type="AlphaFoldDB" id="A0A1X9N4Y0"/>
<dbReference type="Gene3D" id="1.25.40.10">
    <property type="entry name" value="Tetratricopeptide repeat domain"/>
    <property type="match status" value="1"/>
</dbReference>
<dbReference type="InterPro" id="IPR011990">
    <property type="entry name" value="TPR-like_helical_dom_sf"/>
</dbReference>
<organism evidence="5 6">
    <name type="scientific">Oceanicoccus sagamiensis</name>
    <dbReference type="NCBI Taxonomy" id="716816"/>
    <lineage>
        <taxon>Bacteria</taxon>
        <taxon>Pseudomonadati</taxon>
        <taxon>Pseudomonadota</taxon>
        <taxon>Gammaproteobacteria</taxon>
        <taxon>Cellvibrionales</taxon>
        <taxon>Spongiibacteraceae</taxon>
        <taxon>Oceanicoccus</taxon>
    </lineage>
</organism>
<dbReference type="PROSITE" id="PS50005">
    <property type="entry name" value="TPR"/>
    <property type="match status" value="1"/>
</dbReference>
<dbReference type="InterPro" id="IPR019734">
    <property type="entry name" value="TPR_rpt"/>
</dbReference>
<evidence type="ECO:0000313" key="5">
    <source>
        <dbReference type="EMBL" id="ARN72786.1"/>
    </source>
</evidence>
<dbReference type="InterPro" id="IPR052346">
    <property type="entry name" value="O-mannosyl-transferase_TMTC"/>
</dbReference>
<feature type="chain" id="PRO_5013118439" evidence="4">
    <location>
        <begin position="27"/>
        <end position="217"/>
    </location>
</feature>
<dbReference type="SUPFAM" id="SSF48452">
    <property type="entry name" value="TPR-like"/>
    <property type="match status" value="1"/>
</dbReference>
<sequence length="217" mass="24157">MRFINGTQRITLFVVLTLLISACQFVPTTSTVQPVEDSATLAPSKAVNPYLQNRPAVSAAASDHYQQAQAALANQDWAKAELHLQWLTAKAPELSGPYVSLAQLYSRTEQTAKVAPMFKQAIATNSSNLSAYNQYAIFLREQGQFNEAEALYQQALVVWPDYPEGHLNLGILYDLYMGKLALALAHYQQYQNLQPEPDRQVAGWIVDTQRRIKAAGQ</sequence>
<dbReference type="PANTHER" id="PTHR44227">
    <property type="match status" value="1"/>
</dbReference>
<dbReference type="EMBL" id="CP019343">
    <property type="protein sequence ID" value="ARN72786.1"/>
    <property type="molecule type" value="Genomic_DNA"/>
</dbReference>
<name>A0A1X9N4Y0_9GAMM</name>
<dbReference type="SMART" id="SM00028">
    <property type="entry name" value="TPR"/>
    <property type="match status" value="4"/>
</dbReference>
<feature type="signal peptide" evidence="4">
    <location>
        <begin position="1"/>
        <end position="26"/>
    </location>
</feature>
<dbReference type="KEGG" id="osg:BST96_00860"/>